<name>A0ABM4USD1_COFAR</name>
<keyword evidence="1" id="KW-0539">Nucleus</keyword>
<dbReference type="PANTHER" id="PTHR34122:SF1">
    <property type="entry name" value="EXPRESSED PROTEIN"/>
    <property type="match status" value="1"/>
</dbReference>
<dbReference type="GeneID" id="140009210"/>
<protein>
    <recommendedName>
        <fullName evidence="4">WRC domain-containing protein</fullName>
    </recommendedName>
</protein>
<evidence type="ECO:0000256" key="3">
    <source>
        <dbReference type="SAM" id="MobiDB-lite"/>
    </source>
</evidence>
<feature type="region of interest" description="Disordered" evidence="3">
    <location>
        <begin position="1"/>
        <end position="50"/>
    </location>
</feature>
<keyword evidence="5" id="KW-1185">Reference proteome</keyword>
<feature type="compositionally biased region" description="Pro residues" evidence="3">
    <location>
        <begin position="1"/>
        <end position="14"/>
    </location>
</feature>
<dbReference type="PROSITE" id="PS51667">
    <property type="entry name" value="WRC"/>
    <property type="match status" value="1"/>
</dbReference>
<accession>A0ABM4USD1</accession>
<evidence type="ECO:0000313" key="5">
    <source>
        <dbReference type="Proteomes" id="UP001652660"/>
    </source>
</evidence>
<dbReference type="Pfam" id="PF08879">
    <property type="entry name" value="WRC"/>
    <property type="match status" value="1"/>
</dbReference>
<dbReference type="PANTHER" id="PTHR34122">
    <property type="entry name" value="EXPRESSED PROTEIN-RELATED"/>
    <property type="match status" value="1"/>
</dbReference>
<dbReference type="InterPro" id="IPR014977">
    <property type="entry name" value="WRC_dom"/>
</dbReference>
<evidence type="ECO:0000259" key="4">
    <source>
        <dbReference type="PROSITE" id="PS51667"/>
    </source>
</evidence>
<evidence type="ECO:0000313" key="6">
    <source>
        <dbReference type="RefSeq" id="XP_071910200.1"/>
    </source>
</evidence>
<feature type="domain" description="WRC" evidence="4">
    <location>
        <begin position="199"/>
        <end position="243"/>
    </location>
</feature>
<evidence type="ECO:0000256" key="1">
    <source>
        <dbReference type="ARBA" id="ARBA00023242"/>
    </source>
</evidence>
<reference evidence="6" key="1">
    <citation type="submission" date="2025-08" db="UniProtKB">
        <authorList>
            <consortium name="RefSeq"/>
        </authorList>
    </citation>
    <scope>IDENTIFICATION</scope>
    <source>
        <tissue evidence="6">Leaves</tissue>
    </source>
</reference>
<comment type="caution">
    <text evidence="2">Lacks conserved residue(s) required for the propagation of feature annotation.</text>
</comment>
<dbReference type="RefSeq" id="XP_071910200.1">
    <property type="nucleotide sequence ID" value="XM_072054099.1"/>
</dbReference>
<sequence>MRWAPPYPPPPPPDVQSSTSVLWPLKPLPHTINHPSQLPSTKSSVSFPQVDDDDEQQLMVTGSIKENKAAGVKSSAVVGAEQRSYLNRSGEANNRSLPSCFSRQQVSIGGHWLEEDKIFPLKKRRILDIMDYVPSSSTGTAFQRELKNGGNTRASRKRTEKKWADHVTDYEHGDDLEWIGGANGTRILAAENMKSSSTRGSSQRCRRENGHGWRCPQPSLAGYYVCEHHWELNKSRETKKKKKKEKIIARKFADHHDQPTSANKFTVLFRGTRSCSSDTEDSDDDHVLPKKRIRVVKDRSISSLLISS</sequence>
<proteinExistence type="predicted"/>
<organism evidence="5 6">
    <name type="scientific">Coffea arabica</name>
    <name type="common">Arabian coffee</name>
    <dbReference type="NCBI Taxonomy" id="13443"/>
    <lineage>
        <taxon>Eukaryota</taxon>
        <taxon>Viridiplantae</taxon>
        <taxon>Streptophyta</taxon>
        <taxon>Embryophyta</taxon>
        <taxon>Tracheophyta</taxon>
        <taxon>Spermatophyta</taxon>
        <taxon>Magnoliopsida</taxon>
        <taxon>eudicotyledons</taxon>
        <taxon>Gunneridae</taxon>
        <taxon>Pentapetalae</taxon>
        <taxon>asterids</taxon>
        <taxon>lamiids</taxon>
        <taxon>Gentianales</taxon>
        <taxon>Rubiaceae</taxon>
        <taxon>Ixoroideae</taxon>
        <taxon>Gardenieae complex</taxon>
        <taxon>Bertiereae - Coffeeae clade</taxon>
        <taxon>Coffeeae</taxon>
        <taxon>Coffea</taxon>
    </lineage>
</organism>
<gene>
    <name evidence="6" type="primary">LOC140009210</name>
</gene>
<evidence type="ECO:0000256" key="2">
    <source>
        <dbReference type="PROSITE-ProRule" id="PRU01002"/>
    </source>
</evidence>
<dbReference type="Proteomes" id="UP001652660">
    <property type="component" value="Chromosome 6e"/>
</dbReference>
<feature type="compositionally biased region" description="Polar residues" evidence="3">
    <location>
        <begin position="33"/>
        <end position="47"/>
    </location>
</feature>